<dbReference type="InterPro" id="IPR001315">
    <property type="entry name" value="CARD"/>
</dbReference>
<proteinExistence type="predicted"/>
<dbReference type="Gene3D" id="1.10.533.10">
    <property type="entry name" value="Death Domain, Fas"/>
    <property type="match status" value="1"/>
</dbReference>
<evidence type="ECO:0000259" key="1">
    <source>
        <dbReference type="PROSITE" id="PS50209"/>
    </source>
</evidence>
<feature type="domain" description="CARD" evidence="1">
    <location>
        <begin position="1"/>
        <end position="71"/>
    </location>
</feature>
<name>A0A914VPR2_9BILA</name>
<dbReference type="GO" id="GO:0070513">
    <property type="term" value="F:death domain binding"/>
    <property type="evidence" value="ECO:0007669"/>
    <property type="project" value="InterPro"/>
</dbReference>
<evidence type="ECO:0000313" key="3">
    <source>
        <dbReference type="WBParaSite" id="PSAMB.scaffold2293size24080.g17179.t1"/>
    </source>
</evidence>
<dbReference type="PROSITE" id="PS50209">
    <property type="entry name" value="CARD"/>
    <property type="match status" value="1"/>
</dbReference>
<dbReference type="AlphaFoldDB" id="A0A914VPR2"/>
<dbReference type="InterPro" id="IPR037939">
    <property type="entry name" value="CRADD"/>
</dbReference>
<dbReference type="WBParaSite" id="PSAMB.scaffold2293size24080.g17179.t1">
    <property type="protein sequence ID" value="PSAMB.scaffold2293size24080.g17179.t1"/>
    <property type="gene ID" value="PSAMB.scaffold2293size24080.g17179"/>
</dbReference>
<sequence>MAVEEVVVRLRANDILTPHQADSIRAEKTPYEKNQKLTDIVQKRGPEAFSCFMKSLTETCQKNVFDRLIEERKAIVEGGNVR</sequence>
<dbReference type="SUPFAM" id="SSF47986">
    <property type="entry name" value="DEATH domain"/>
    <property type="match status" value="1"/>
</dbReference>
<dbReference type="CDD" id="cd01671">
    <property type="entry name" value="CARD"/>
    <property type="match status" value="1"/>
</dbReference>
<reference evidence="3" key="1">
    <citation type="submission" date="2022-11" db="UniProtKB">
        <authorList>
            <consortium name="WormBaseParasite"/>
        </authorList>
    </citation>
    <scope>IDENTIFICATION</scope>
</reference>
<keyword evidence="2" id="KW-1185">Reference proteome</keyword>
<accession>A0A914VPR2</accession>
<dbReference type="PANTHER" id="PTHR15034">
    <property type="entry name" value="DEATH DOMAIN-CONTAINING PROTEIN CRADD"/>
    <property type="match status" value="1"/>
</dbReference>
<dbReference type="GO" id="GO:0002020">
    <property type="term" value="F:protease binding"/>
    <property type="evidence" value="ECO:0007669"/>
    <property type="project" value="InterPro"/>
</dbReference>
<protein>
    <submittedName>
        <fullName evidence="3">CARD domain-containing protein</fullName>
    </submittedName>
</protein>
<dbReference type="GO" id="GO:0042981">
    <property type="term" value="P:regulation of apoptotic process"/>
    <property type="evidence" value="ECO:0007669"/>
    <property type="project" value="InterPro"/>
</dbReference>
<dbReference type="InterPro" id="IPR011029">
    <property type="entry name" value="DEATH-like_dom_sf"/>
</dbReference>
<organism evidence="2 3">
    <name type="scientific">Plectus sambesii</name>
    <dbReference type="NCBI Taxonomy" id="2011161"/>
    <lineage>
        <taxon>Eukaryota</taxon>
        <taxon>Metazoa</taxon>
        <taxon>Ecdysozoa</taxon>
        <taxon>Nematoda</taxon>
        <taxon>Chromadorea</taxon>
        <taxon>Plectida</taxon>
        <taxon>Plectina</taxon>
        <taxon>Plectoidea</taxon>
        <taxon>Plectidae</taxon>
        <taxon>Plectus</taxon>
    </lineage>
</organism>
<dbReference type="Proteomes" id="UP000887566">
    <property type="component" value="Unplaced"/>
</dbReference>
<dbReference type="PANTHER" id="PTHR15034:SF5">
    <property type="entry name" value="DEATH DOMAIN-CONTAINING PROTEIN CRADD"/>
    <property type="match status" value="1"/>
</dbReference>
<evidence type="ECO:0000313" key="2">
    <source>
        <dbReference type="Proteomes" id="UP000887566"/>
    </source>
</evidence>
<dbReference type="Pfam" id="PF00619">
    <property type="entry name" value="CARD"/>
    <property type="match status" value="1"/>
</dbReference>